<keyword evidence="3" id="KW-1185">Reference proteome</keyword>
<organism evidence="2 3">
    <name type="scientific">Prorocentrum cordatum</name>
    <dbReference type="NCBI Taxonomy" id="2364126"/>
    <lineage>
        <taxon>Eukaryota</taxon>
        <taxon>Sar</taxon>
        <taxon>Alveolata</taxon>
        <taxon>Dinophyceae</taxon>
        <taxon>Prorocentrales</taxon>
        <taxon>Prorocentraceae</taxon>
        <taxon>Prorocentrum</taxon>
    </lineage>
</organism>
<evidence type="ECO:0000256" key="1">
    <source>
        <dbReference type="SAM" id="MobiDB-lite"/>
    </source>
</evidence>
<feature type="non-terminal residue" evidence="2">
    <location>
        <position position="123"/>
    </location>
</feature>
<feature type="compositionally biased region" description="Low complexity" evidence="1">
    <location>
        <begin position="45"/>
        <end position="60"/>
    </location>
</feature>
<evidence type="ECO:0000313" key="2">
    <source>
        <dbReference type="EMBL" id="CAK0910145.1"/>
    </source>
</evidence>
<name>A0ABN9YFQ4_9DINO</name>
<dbReference type="EMBL" id="CAUYUJ010022331">
    <property type="protein sequence ID" value="CAK0910145.1"/>
    <property type="molecule type" value="Genomic_DNA"/>
</dbReference>
<protein>
    <submittedName>
        <fullName evidence="2">Uncharacterized protein</fullName>
    </submittedName>
</protein>
<feature type="region of interest" description="Disordered" evidence="1">
    <location>
        <begin position="17"/>
        <end position="113"/>
    </location>
</feature>
<reference evidence="2" key="1">
    <citation type="submission" date="2023-10" db="EMBL/GenBank/DDBJ databases">
        <authorList>
            <person name="Chen Y."/>
            <person name="Shah S."/>
            <person name="Dougan E. K."/>
            <person name="Thang M."/>
            <person name="Chan C."/>
        </authorList>
    </citation>
    <scope>NUCLEOTIDE SEQUENCE [LARGE SCALE GENOMIC DNA]</scope>
</reference>
<sequence>MRAMVLPHRGLCDALRSPLEEERVPRPGPGWPNEPAAEGRCMRHPPGGSLVSPPLLAWASPPSPPCPFPSRSVQHRGRGAPQFGARTDLRRAPPAFREAASPGPPRRPAASRRAAAWWVAVGQ</sequence>
<comment type="caution">
    <text evidence="2">The sequence shown here is derived from an EMBL/GenBank/DDBJ whole genome shotgun (WGS) entry which is preliminary data.</text>
</comment>
<accession>A0ABN9YFQ4</accession>
<evidence type="ECO:0000313" key="3">
    <source>
        <dbReference type="Proteomes" id="UP001189429"/>
    </source>
</evidence>
<gene>
    <name evidence="2" type="ORF">PCOR1329_LOCUS84389</name>
</gene>
<proteinExistence type="predicted"/>
<dbReference type="Proteomes" id="UP001189429">
    <property type="component" value="Unassembled WGS sequence"/>
</dbReference>